<dbReference type="Gene3D" id="4.10.240.10">
    <property type="entry name" value="Zn(2)-C6 fungal-type DNA-binding domain"/>
    <property type="match status" value="1"/>
</dbReference>
<proteinExistence type="predicted"/>
<dbReference type="InterPro" id="IPR050815">
    <property type="entry name" value="TF_fung"/>
</dbReference>
<dbReference type="GO" id="GO:0000981">
    <property type="term" value="F:DNA-binding transcription factor activity, RNA polymerase II-specific"/>
    <property type="evidence" value="ECO:0007669"/>
    <property type="project" value="InterPro"/>
</dbReference>
<evidence type="ECO:0000256" key="7">
    <source>
        <dbReference type="SAM" id="MobiDB-lite"/>
    </source>
</evidence>
<dbReference type="CDD" id="cd00067">
    <property type="entry name" value="GAL4"/>
    <property type="match status" value="1"/>
</dbReference>
<dbReference type="PROSITE" id="PS50048">
    <property type="entry name" value="ZN2_CY6_FUNGAL_2"/>
    <property type="match status" value="1"/>
</dbReference>
<comment type="caution">
    <text evidence="9">The sequence shown here is derived from an EMBL/GenBank/DDBJ whole genome shotgun (WGS) entry which is preliminary data.</text>
</comment>
<evidence type="ECO:0000313" key="9">
    <source>
        <dbReference type="EMBL" id="RAO66181.1"/>
    </source>
</evidence>
<dbReference type="Proteomes" id="UP000249363">
    <property type="component" value="Unassembled WGS sequence"/>
</dbReference>
<evidence type="ECO:0000256" key="6">
    <source>
        <dbReference type="ARBA" id="ARBA00023242"/>
    </source>
</evidence>
<evidence type="ECO:0000256" key="1">
    <source>
        <dbReference type="ARBA" id="ARBA00004123"/>
    </source>
</evidence>
<dbReference type="GO" id="GO:0005634">
    <property type="term" value="C:nucleus"/>
    <property type="evidence" value="ECO:0007669"/>
    <property type="project" value="UniProtKB-SubCell"/>
</dbReference>
<protein>
    <recommendedName>
        <fullName evidence="8">Zn(2)-C6 fungal-type domain-containing protein</fullName>
    </recommendedName>
</protein>
<dbReference type="OrthoDB" id="39175at2759"/>
<sequence length="608" mass="67770">MATPGMSGQIAGDARILPALSPRISQTRRDSAFNSDIARTTPDFAGKPTTALSNMSANNKRPRVEYSNGRSVHEEEYGAEQRARKACINCRRQKMKCLIEDSSVECRRCRRSGLPCIFVPRANAATLPELKNGSREGGFRTDVLRRLQIIEDALGMSETSNERLESVDAGDNEGFDEDEETSDDFNGLGALWDAAVILQSAPCSVPRTIWRRRTVRDLWLSFHDRMPGLHFMPRRQTFSAPQPILLASILYCSSMRGPPDMADIAPHYFTVLCNAIAQLCIPGSAIGQTPADSEEWAFQTVLGIVIAGLLTEATVRETGIWISIAYRLILEHCPAHIDETSREWRKLFSGVQIIDLEHASLHLSCPVIPIESPLPGLRTSPRDQLYRLSRMMRTGLTHFTGRGLPTIWSCFTTDQPPAAVALANNFTAVDAAVIRDWARQLDEWLVDFSQGLEGTDQDLKVVFRQYVLHRLVVLSIYHPGRGCDLWSNSITPKEQYELLLSARATLKLHSHDDSIWSNWDLIMITWAALIVVQGIEGGAGDPEELSLTNVHTPASADFRQQQQNGYDDLTMAAPMDLSWQIFDRSSLQQMMYTDWPAPSVGDEEAGLG</sequence>
<keyword evidence="3" id="KW-0805">Transcription regulation</keyword>
<dbReference type="GO" id="GO:0003677">
    <property type="term" value="F:DNA binding"/>
    <property type="evidence" value="ECO:0007669"/>
    <property type="project" value="UniProtKB-KW"/>
</dbReference>
<dbReference type="AlphaFoldDB" id="A0A364KRP7"/>
<accession>A0A364KRP7</accession>
<dbReference type="SMART" id="SM00066">
    <property type="entry name" value="GAL4"/>
    <property type="match status" value="1"/>
</dbReference>
<evidence type="ECO:0000313" key="10">
    <source>
        <dbReference type="Proteomes" id="UP000249363"/>
    </source>
</evidence>
<evidence type="ECO:0000256" key="4">
    <source>
        <dbReference type="ARBA" id="ARBA00023125"/>
    </source>
</evidence>
<keyword evidence="4" id="KW-0238">DNA-binding</keyword>
<dbReference type="GeneID" id="63791410"/>
<keyword evidence="2" id="KW-0479">Metal-binding</keyword>
<feature type="compositionally biased region" description="Polar residues" evidence="7">
    <location>
        <begin position="50"/>
        <end position="59"/>
    </location>
</feature>
<dbReference type="InterPro" id="IPR001138">
    <property type="entry name" value="Zn2Cys6_DnaBD"/>
</dbReference>
<reference evidence="9 10" key="1">
    <citation type="journal article" date="2017" name="Biotechnol. Biofuels">
        <title>Differential beta-glucosidase expression as a function of carbon source availability in Talaromyces amestolkiae: a genomic and proteomic approach.</title>
        <authorList>
            <person name="de Eugenio L.I."/>
            <person name="Mendez-Liter J.A."/>
            <person name="Nieto-Dominguez M."/>
            <person name="Alonso L."/>
            <person name="Gil-Munoz J."/>
            <person name="Barriuso J."/>
            <person name="Prieto A."/>
            <person name="Martinez M.J."/>
        </authorList>
    </citation>
    <scope>NUCLEOTIDE SEQUENCE [LARGE SCALE GENOMIC DNA]</scope>
    <source>
        <strain evidence="9 10">CIB</strain>
    </source>
</reference>
<feature type="domain" description="Zn(2)-C6 fungal-type" evidence="8">
    <location>
        <begin position="86"/>
        <end position="118"/>
    </location>
</feature>
<dbReference type="PROSITE" id="PS00463">
    <property type="entry name" value="ZN2_CY6_FUNGAL_1"/>
    <property type="match status" value="1"/>
</dbReference>
<evidence type="ECO:0000256" key="3">
    <source>
        <dbReference type="ARBA" id="ARBA00023015"/>
    </source>
</evidence>
<dbReference type="GO" id="GO:0008270">
    <property type="term" value="F:zinc ion binding"/>
    <property type="evidence" value="ECO:0007669"/>
    <property type="project" value="InterPro"/>
</dbReference>
<evidence type="ECO:0000256" key="5">
    <source>
        <dbReference type="ARBA" id="ARBA00023163"/>
    </source>
</evidence>
<feature type="compositionally biased region" description="Acidic residues" evidence="7">
    <location>
        <begin position="168"/>
        <end position="180"/>
    </location>
</feature>
<dbReference type="SUPFAM" id="SSF57701">
    <property type="entry name" value="Zn2/Cys6 DNA-binding domain"/>
    <property type="match status" value="1"/>
</dbReference>
<feature type="region of interest" description="Disordered" evidence="7">
    <location>
        <begin position="160"/>
        <end position="180"/>
    </location>
</feature>
<dbReference type="PANTHER" id="PTHR47338:SF5">
    <property type="entry name" value="ZN(II)2CYS6 TRANSCRIPTION FACTOR (EUROFUNG)"/>
    <property type="match status" value="1"/>
</dbReference>
<gene>
    <name evidence="9" type="ORF">BHQ10_002193</name>
</gene>
<dbReference type="InterPro" id="IPR036864">
    <property type="entry name" value="Zn2-C6_fun-type_DNA-bd_sf"/>
</dbReference>
<evidence type="ECO:0000256" key="2">
    <source>
        <dbReference type="ARBA" id="ARBA00022723"/>
    </source>
</evidence>
<dbReference type="EMBL" id="MIKG01000003">
    <property type="protein sequence ID" value="RAO66181.1"/>
    <property type="molecule type" value="Genomic_DNA"/>
</dbReference>
<feature type="region of interest" description="Disordered" evidence="7">
    <location>
        <begin position="38"/>
        <end position="69"/>
    </location>
</feature>
<keyword evidence="10" id="KW-1185">Reference proteome</keyword>
<organism evidence="9 10">
    <name type="scientific">Talaromyces amestolkiae</name>
    <dbReference type="NCBI Taxonomy" id="1196081"/>
    <lineage>
        <taxon>Eukaryota</taxon>
        <taxon>Fungi</taxon>
        <taxon>Dikarya</taxon>
        <taxon>Ascomycota</taxon>
        <taxon>Pezizomycotina</taxon>
        <taxon>Eurotiomycetes</taxon>
        <taxon>Eurotiomycetidae</taxon>
        <taxon>Eurotiales</taxon>
        <taxon>Trichocomaceae</taxon>
        <taxon>Talaromyces</taxon>
        <taxon>Talaromyces sect. Talaromyces</taxon>
    </lineage>
</organism>
<keyword evidence="6" id="KW-0539">Nucleus</keyword>
<name>A0A364KRP7_TALAM</name>
<evidence type="ECO:0000259" key="8">
    <source>
        <dbReference type="PROSITE" id="PS50048"/>
    </source>
</evidence>
<dbReference type="Pfam" id="PF00172">
    <property type="entry name" value="Zn_clus"/>
    <property type="match status" value="1"/>
</dbReference>
<comment type="subcellular location">
    <subcellularLocation>
        <location evidence="1">Nucleus</location>
    </subcellularLocation>
</comment>
<keyword evidence="5" id="KW-0804">Transcription</keyword>
<dbReference type="PANTHER" id="PTHR47338">
    <property type="entry name" value="ZN(II)2CYS6 TRANSCRIPTION FACTOR (EUROFUNG)-RELATED"/>
    <property type="match status" value="1"/>
</dbReference>
<dbReference type="RefSeq" id="XP_040730698.1">
    <property type="nucleotide sequence ID" value="XM_040874312.1"/>
</dbReference>